<gene>
    <name evidence="6" type="ORF">TrVE_jg2949</name>
</gene>
<feature type="coiled-coil region" evidence="4">
    <location>
        <begin position="339"/>
        <end position="400"/>
    </location>
</feature>
<dbReference type="Gene3D" id="1.25.40.20">
    <property type="entry name" value="Ankyrin repeat-containing domain"/>
    <property type="match status" value="2"/>
</dbReference>
<evidence type="ECO:0000256" key="3">
    <source>
        <dbReference type="PROSITE-ProRule" id="PRU00023"/>
    </source>
</evidence>
<keyword evidence="1" id="KW-0677">Repeat</keyword>
<evidence type="ECO:0000313" key="6">
    <source>
        <dbReference type="EMBL" id="GMI14061.1"/>
    </source>
</evidence>
<name>A0A9W7KWR9_9STRA</name>
<evidence type="ECO:0000313" key="7">
    <source>
        <dbReference type="Proteomes" id="UP001165160"/>
    </source>
</evidence>
<feature type="repeat" description="ANK" evidence="3">
    <location>
        <begin position="242"/>
        <end position="274"/>
    </location>
</feature>
<dbReference type="SMART" id="SM00248">
    <property type="entry name" value="ANK"/>
    <property type="match status" value="4"/>
</dbReference>
<dbReference type="PROSITE" id="PS50088">
    <property type="entry name" value="ANK_REPEAT"/>
    <property type="match status" value="2"/>
</dbReference>
<evidence type="ECO:0000256" key="4">
    <source>
        <dbReference type="SAM" id="Coils"/>
    </source>
</evidence>
<sequence length="621" mass="68153">MGAGASVIPPVNTGDEVVGVEGSPKIVGLKELPDAIEECVYTEDKWPLVIDPDGDASRFLKYQRGSFLLGSIPPEMEKTKLRKLLVGCLKNGSNMTVKYRTMENGIEDLTRYFEPGFFPAEILEKVKIMDETCWAGLLRQDEGDPPVHEFGVMDSFVFMVVIEEVGELPPEVHNYFSVIQVGGKMQASDGGGGEDDAVEAMFGAKEIKKNSKDLVEFGFDGELDEIKALVDKGYHIDSEDGRGHTALSEAASQGQNHVIDWLLSQGADPNMCNDQDRSPMYRAAFNGHSGTIQLLLEAGADREILDKSSGERPYDVAKDEATRECIGTWDYSKTEALMEERKKAIMKKLEERIRTAADREALARMLITKELCDKTIKGDVEGLKSQLIELADEADRSNRRPITTCEARNERGQTLLSLACQYGKKEVVELLLNHKKNCEEGLFLDPGEHSWEYRVFSANANSREQKGWNIAAIATFHGQKNILRMILNEGGDPTVKNSYNMSALDHAKDELDAAMNVVTDRSEIRSVLVEWDAGQGSSLFGTGKVGLGAGGDVAAEEPLPKDGTAMEMQLEMQKEDAAKKEMGAGKGKGGKKKKGGTGKAKLMNAKKKLSTVSKANAKKKK</sequence>
<dbReference type="Pfam" id="PF12796">
    <property type="entry name" value="Ank_2"/>
    <property type="match status" value="2"/>
</dbReference>
<feature type="region of interest" description="Disordered" evidence="5">
    <location>
        <begin position="576"/>
        <end position="621"/>
    </location>
</feature>
<keyword evidence="4" id="KW-0175">Coiled coil</keyword>
<dbReference type="InterPro" id="IPR002110">
    <property type="entry name" value="Ankyrin_rpt"/>
</dbReference>
<evidence type="ECO:0000256" key="2">
    <source>
        <dbReference type="ARBA" id="ARBA00023043"/>
    </source>
</evidence>
<dbReference type="Proteomes" id="UP001165160">
    <property type="component" value="Unassembled WGS sequence"/>
</dbReference>
<protein>
    <submittedName>
        <fullName evidence="6">Uncharacterized protein</fullName>
    </submittedName>
</protein>
<evidence type="ECO:0000256" key="1">
    <source>
        <dbReference type="ARBA" id="ARBA00022737"/>
    </source>
</evidence>
<organism evidence="6 7">
    <name type="scientific">Triparma verrucosa</name>
    <dbReference type="NCBI Taxonomy" id="1606542"/>
    <lineage>
        <taxon>Eukaryota</taxon>
        <taxon>Sar</taxon>
        <taxon>Stramenopiles</taxon>
        <taxon>Ochrophyta</taxon>
        <taxon>Bolidophyceae</taxon>
        <taxon>Parmales</taxon>
        <taxon>Triparmaceae</taxon>
        <taxon>Triparma</taxon>
    </lineage>
</organism>
<dbReference type="AlphaFoldDB" id="A0A9W7KWR9"/>
<dbReference type="SUPFAM" id="SSF48403">
    <property type="entry name" value="Ankyrin repeat"/>
    <property type="match status" value="1"/>
</dbReference>
<proteinExistence type="predicted"/>
<evidence type="ECO:0000256" key="5">
    <source>
        <dbReference type="SAM" id="MobiDB-lite"/>
    </source>
</evidence>
<dbReference type="PANTHER" id="PTHR24171:SF8">
    <property type="entry name" value="BRCA1-ASSOCIATED RING DOMAIN PROTEIN 1"/>
    <property type="match status" value="1"/>
</dbReference>
<dbReference type="GO" id="GO:0004842">
    <property type="term" value="F:ubiquitin-protein transferase activity"/>
    <property type="evidence" value="ECO:0007669"/>
    <property type="project" value="TreeGrafter"/>
</dbReference>
<dbReference type="PANTHER" id="PTHR24171">
    <property type="entry name" value="ANKYRIN REPEAT DOMAIN-CONTAINING PROTEIN 39-RELATED"/>
    <property type="match status" value="1"/>
</dbReference>
<dbReference type="InterPro" id="IPR036770">
    <property type="entry name" value="Ankyrin_rpt-contain_sf"/>
</dbReference>
<reference evidence="7" key="1">
    <citation type="journal article" date="2023" name="Commun. Biol.">
        <title>Genome analysis of Parmales, the sister group of diatoms, reveals the evolutionary specialization of diatoms from phago-mixotrophs to photoautotrophs.</title>
        <authorList>
            <person name="Ban H."/>
            <person name="Sato S."/>
            <person name="Yoshikawa S."/>
            <person name="Yamada K."/>
            <person name="Nakamura Y."/>
            <person name="Ichinomiya M."/>
            <person name="Sato N."/>
            <person name="Blanc-Mathieu R."/>
            <person name="Endo H."/>
            <person name="Kuwata A."/>
            <person name="Ogata H."/>
        </authorList>
    </citation>
    <scope>NUCLEOTIDE SEQUENCE [LARGE SCALE GENOMIC DNA]</scope>
    <source>
        <strain evidence="7">NIES 3699</strain>
    </source>
</reference>
<keyword evidence="2 3" id="KW-0040">ANK repeat</keyword>
<dbReference type="PROSITE" id="PS50297">
    <property type="entry name" value="ANK_REP_REGION"/>
    <property type="match status" value="2"/>
</dbReference>
<comment type="caution">
    <text evidence="6">The sequence shown here is derived from an EMBL/GenBank/DDBJ whole genome shotgun (WGS) entry which is preliminary data.</text>
</comment>
<dbReference type="GO" id="GO:0085020">
    <property type="term" value="P:protein K6-linked ubiquitination"/>
    <property type="evidence" value="ECO:0007669"/>
    <property type="project" value="TreeGrafter"/>
</dbReference>
<dbReference type="EMBL" id="BRXX01000488">
    <property type="protein sequence ID" value="GMI14061.1"/>
    <property type="molecule type" value="Genomic_DNA"/>
</dbReference>
<feature type="repeat" description="ANK" evidence="3">
    <location>
        <begin position="275"/>
        <end position="307"/>
    </location>
</feature>
<accession>A0A9W7KWR9</accession>
<keyword evidence="7" id="KW-1185">Reference proteome</keyword>